<dbReference type="GO" id="GO:0005634">
    <property type="term" value="C:nucleus"/>
    <property type="evidence" value="ECO:0007669"/>
    <property type="project" value="UniProtKB-SubCell"/>
</dbReference>
<protein>
    <recommendedName>
        <fullName evidence="9">Exportin-1 C-terminal domain-containing protein</fullName>
    </recommendedName>
</protein>
<organism evidence="8">
    <name type="scientific">Aphanomyces invadans</name>
    <dbReference type="NCBI Taxonomy" id="157072"/>
    <lineage>
        <taxon>Eukaryota</taxon>
        <taxon>Sar</taxon>
        <taxon>Stramenopiles</taxon>
        <taxon>Oomycota</taxon>
        <taxon>Saprolegniomycetes</taxon>
        <taxon>Saprolegniales</taxon>
        <taxon>Verrucalvaceae</taxon>
        <taxon>Aphanomyces</taxon>
    </lineage>
</organism>
<dbReference type="STRING" id="157072.A0A024TN87"/>
<proteinExistence type="inferred from homology"/>
<name>A0A024TN87_9STRA</name>
<dbReference type="GeneID" id="20088534"/>
<dbReference type="VEuPathDB" id="FungiDB:H310_11484"/>
<evidence type="ECO:0000256" key="2">
    <source>
        <dbReference type="ARBA" id="ARBA00004496"/>
    </source>
</evidence>
<dbReference type="eggNOG" id="KOG2020">
    <property type="taxonomic scope" value="Eukaryota"/>
</dbReference>
<evidence type="ECO:0000256" key="4">
    <source>
        <dbReference type="ARBA" id="ARBA00022448"/>
    </source>
</evidence>
<keyword evidence="4" id="KW-0813">Transport</keyword>
<keyword evidence="5" id="KW-0963">Cytoplasm</keyword>
<evidence type="ECO:0000256" key="6">
    <source>
        <dbReference type="ARBA" id="ARBA00022927"/>
    </source>
</evidence>
<dbReference type="GO" id="GO:0005737">
    <property type="term" value="C:cytoplasm"/>
    <property type="evidence" value="ECO:0007669"/>
    <property type="project" value="UniProtKB-SubCell"/>
</dbReference>
<dbReference type="InterPro" id="IPR040016">
    <property type="entry name" value="XPO6"/>
</dbReference>
<gene>
    <name evidence="8" type="ORF">H310_11484</name>
</gene>
<dbReference type="PANTHER" id="PTHR21452:SF4">
    <property type="entry name" value="EXPORTIN-6"/>
    <property type="match status" value="1"/>
</dbReference>
<evidence type="ECO:0000256" key="7">
    <source>
        <dbReference type="ARBA" id="ARBA00023242"/>
    </source>
</evidence>
<dbReference type="InterPro" id="IPR016024">
    <property type="entry name" value="ARM-type_fold"/>
</dbReference>
<evidence type="ECO:0008006" key="9">
    <source>
        <dbReference type="Google" id="ProtNLM"/>
    </source>
</evidence>
<evidence type="ECO:0000256" key="5">
    <source>
        <dbReference type="ARBA" id="ARBA00022490"/>
    </source>
</evidence>
<dbReference type="PANTHER" id="PTHR21452">
    <property type="entry name" value="EXPORTIN-6"/>
    <property type="match status" value="1"/>
</dbReference>
<sequence length="1083" mass="120815">MSYETLDEALDVALGFSPRSTPEGRQLAVSYLSQYKTLPYALQFLQTSTNEKQLWFATSTLDELVRSRLDLDCSALIALLWNIVTEPTNNLPKYIVDKLRLVLVFAVLRHNSLAEFCAKILSAVETLQPDGTVRQYALDVLSCLCEEMSVSQNDSQGLFLERTSDRMAHQSQFETYFAPFSSVVVKLLAHFQQQVAAQSPAFSELALATTLQIAGFLCTFNIRDGGVVRDIIMLAMDFAANHVRIDQPSRTGLRVSSIAACDTLSTIVAKKWTREVTLVVVDCALEGLLRFLALFSEPAIKAVDDEYLDKLSGFVEAYLTHHLRHLHHARYSASLSSLLGFVVVLTTHQPHVSGLFHCLTVWEVFVTHVEDAEENGTTDRVLLRSYEDGLIGVMQHLVQRMLFASNQPQLDELDDEPVAPRTASNEPDVFGDNELEISTGALQDQGQESAEFSDLKAFVFECFSLVRRITRLPGCAQPLLTTLLPAVKSSCKQFMDIHNTQIPADGTNERHAVHDLTVECALLSCVSAQHVSNSDVLADKTTGWDILVMFVELAEYITTHRLHSRGAVFVELECEILSCVRLCTSCVPFVFQSGGAEPVKTIGESILRIVLTTLDTSIVPSPQNVMQSALNLLACIGSVFPVSIQAEIPSLRQLYLGLQEFCLHLSQSIQCKLYTALSHIILSSGDGTVVSDAFASLLTPVLTSFVESVVTMQQNVHRVLETSLLTQLVRDISICRSLARVVLTKPKQVKVVFYAHLESVLPYSLDAIRIYMNALAQCKASQLQAVVSAINELIWLYSDLFRSIRRELPNDTVGQTVTTLVELFQRKHLTSRLEALGAPGTAVLCAFLKLLRILVEEYTPTLASLLHSILDLCFNTLHEVRDAVDRVDLKSLSQVIFAHNHHDTVVPFFIALMEEILENHYRFFIITQTTFDASGRREKVFASEIAGKYFMTILQAIGTILQQENVPPPLCKQIVVALERIQASHGIFGFSAFRTEVRMAYLHTILTLLTRGRVSLLQEELGLLLFHIAEVDMASFFQVCLPQFVGDKCLDALRCWSGHMDEPTFIKELGQFLNDFRVLQARQ</sequence>
<accession>A0A024TN87</accession>
<keyword evidence="6" id="KW-0653">Protein transport</keyword>
<dbReference type="OrthoDB" id="10261013at2759"/>
<comment type="subcellular location">
    <subcellularLocation>
        <location evidence="2">Cytoplasm</location>
    </subcellularLocation>
    <subcellularLocation>
        <location evidence="1">Nucleus</location>
    </subcellularLocation>
</comment>
<evidence type="ECO:0000256" key="1">
    <source>
        <dbReference type="ARBA" id="ARBA00004123"/>
    </source>
</evidence>
<dbReference type="RefSeq" id="XP_008876406.1">
    <property type="nucleotide sequence ID" value="XM_008878184.1"/>
</dbReference>
<dbReference type="InterPro" id="IPR011989">
    <property type="entry name" value="ARM-like"/>
</dbReference>
<dbReference type="GO" id="GO:0005049">
    <property type="term" value="F:nuclear export signal receptor activity"/>
    <property type="evidence" value="ECO:0007669"/>
    <property type="project" value="InterPro"/>
</dbReference>
<dbReference type="Gene3D" id="1.25.10.10">
    <property type="entry name" value="Leucine-rich Repeat Variant"/>
    <property type="match status" value="1"/>
</dbReference>
<reference evidence="8" key="1">
    <citation type="submission" date="2013-12" db="EMBL/GenBank/DDBJ databases">
        <title>The Genome Sequence of Aphanomyces invadans NJM9701.</title>
        <authorList>
            <consortium name="The Broad Institute Genomics Platform"/>
            <person name="Russ C."/>
            <person name="Tyler B."/>
            <person name="van West P."/>
            <person name="Dieguez-Uribeondo J."/>
            <person name="Young S.K."/>
            <person name="Zeng Q."/>
            <person name="Gargeya S."/>
            <person name="Fitzgerald M."/>
            <person name="Abouelleil A."/>
            <person name="Alvarado L."/>
            <person name="Chapman S.B."/>
            <person name="Gainer-Dewar J."/>
            <person name="Goldberg J."/>
            <person name="Griggs A."/>
            <person name="Gujja S."/>
            <person name="Hansen M."/>
            <person name="Howarth C."/>
            <person name="Imamovic A."/>
            <person name="Ireland A."/>
            <person name="Larimer J."/>
            <person name="McCowan C."/>
            <person name="Murphy C."/>
            <person name="Pearson M."/>
            <person name="Poon T.W."/>
            <person name="Priest M."/>
            <person name="Roberts A."/>
            <person name="Saif S."/>
            <person name="Shea T."/>
            <person name="Sykes S."/>
            <person name="Wortman J."/>
            <person name="Nusbaum C."/>
            <person name="Birren B."/>
        </authorList>
    </citation>
    <scope>NUCLEOTIDE SEQUENCE [LARGE SCALE GENOMIC DNA]</scope>
    <source>
        <strain evidence="8">NJM9701</strain>
    </source>
</reference>
<dbReference type="EMBL" id="KI913983">
    <property type="protein sequence ID" value="ETV94812.1"/>
    <property type="molecule type" value="Genomic_DNA"/>
</dbReference>
<evidence type="ECO:0000256" key="3">
    <source>
        <dbReference type="ARBA" id="ARBA00009466"/>
    </source>
</evidence>
<keyword evidence="7" id="KW-0539">Nucleus</keyword>
<dbReference type="SUPFAM" id="SSF48371">
    <property type="entry name" value="ARM repeat"/>
    <property type="match status" value="1"/>
</dbReference>
<evidence type="ECO:0000313" key="8">
    <source>
        <dbReference type="EMBL" id="ETV94812.1"/>
    </source>
</evidence>
<comment type="similarity">
    <text evidence="3">Belongs to the exportin family.</text>
</comment>
<dbReference type="GO" id="GO:0006611">
    <property type="term" value="P:protein export from nucleus"/>
    <property type="evidence" value="ECO:0007669"/>
    <property type="project" value="InterPro"/>
</dbReference>
<dbReference type="AlphaFoldDB" id="A0A024TN87"/>